<dbReference type="InParanoid" id="G3P5Q5"/>
<evidence type="ECO:0000256" key="3">
    <source>
        <dbReference type="ARBA" id="ARBA00022723"/>
    </source>
</evidence>
<evidence type="ECO:0000256" key="6">
    <source>
        <dbReference type="ARBA" id="ARBA00023187"/>
    </source>
</evidence>
<dbReference type="HAMAP" id="MF_03226">
    <property type="entry name" value="YJU2"/>
    <property type="match status" value="1"/>
</dbReference>
<reference evidence="11 12" key="1">
    <citation type="journal article" date="2021" name="G3 (Bethesda)">
        <title>Improved contiguity of the threespine stickleback genome using long-read sequencing.</title>
        <authorList>
            <person name="Nath S."/>
            <person name="Shaw D.E."/>
            <person name="White M.A."/>
        </authorList>
    </citation>
    <scope>NUCLEOTIDE SEQUENCE [LARGE SCALE GENOMIC DNA]</scope>
    <source>
        <strain evidence="11 12">Lake Benthic</strain>
    </source>
</reference>
<dbReference type="RefSeq" id="XP_040056352.1">
    <property type="nucleotide sequence ID" value="XM_040200418.1"/>
</dbReference>
<feature type="binding site" evidence="8">
    <location>
        <position position="83"/>
    </location>
    <ligand>
        <name>Zn(2+)</name>
        <dbReference type="ChEBI" id="CHEBI:29105"/>
    </ligand>
</feature>
<dbReference type="Ensembl" id="ENSGACT00000012952.2">
    <property type="protein sequence ID" value="ENSGACP00000012928.1"/>
    <property type="gene ID" value="ENSGACG00000009787.2"/>
</dbReference>
<dbReference type="Proteomes" id="UP000007635">
    <property type="component" value="Chromosome XV"/>
</dbReference>
<dbReference type="STRING" id="69293.ENSGACP00000012928"/>
<dbReference type="InterPro" id="IPR007590">
    <property type="entry name" value="Saf4/Yju2"/>
</dbReference>
<evidence type="ECO:0000256" key="10">
    <source>
        <dbReference type="SAM" id="MobiDB-lite"/>
    </source>
</evidence>
<comment type="subcellular location">
    <subcellularLocation>
        <location evidence="1 8">Nucleus</location>
    </subcellularLocation>
</comment>
<evidence type="ECO:0000256" key="9">
    <source>
        <dbReference type="SAM" id="Coils"/>
    </source>
</evidence>
<keyword evidence="3 8" id="KW-0479">Metal-binding</keyword>
<feature type="compositionally biased region" description="Polar residues" evidence="10">
    <location>
        <begin position="301"/>
        <end position="323"/>
    </location>
</feature>
<dbReference type="Pfam" id="PF04502">
    <property type="entry name" value="Saf4_Yju2"/>
    <property type="match status" value="1"/>
</dbReference>
<gene>
    <name evidence="8" type="primary">YJU2</name>
</gene>
<name>G3P5Q5_GASAC</name>
<feature type="compositionally biased region" description="Polar residues" evidence="10">
    <location>
        <begin position="236"/>
        <end position="248"/>
    </location>
</feature>
<comment type="subunit">
    <text evidence="8">Component of the spliceosome. Present in the activated B complex, the catalytically activated B* complex which catalyzes the branching, the catalytic step 1 C complex catalyzing the exon ligation, and the postcatalytic P complex containing the ligated exons (mRNA) and the excised lariat intron.</text>
</comment>
<dbReference type="eggNOG" id="KOG2989">
    <property type="taxonomic scope" value="Eukaryota"/>
</dbReference>
<dbReference type="Bgee" id="ENSGACG00000009787">
    <property type="expression patterns" value="Expressed in embryo and 13 other cell types or tissues"/>
</dbReference>
<dbReference type="OrthoDB" id="674963at2759"/>
<dbReference type="GeneTree" id="ENSGT00530000063615"/>
<keyword evidence="4 8" id="KW-0747">Spliceosome</keyword>
<dbReference type="AlphaFoldDB" id="G3P5Q5"/>
<dbReference type="GO" id="GO:0043518">
    <property type="term" value="P:negative regulation of DNA damage response, signal transduction by p53 class mediator"/>
    <property type="evidence" value="ECO:0007669"/>
    <property type="project" value="Ensembl"/>
</dbReference>
<dbReference type="GO" id="GO:0000349">
    <property type="term" value="P:generation of catalytic spliceosome for first transesterification step"/>
    <property type="evidence" value="ECO:0007669"/>
    <property type="project" value="UniProtKB-UniRule"/>
</dbReference>
<organism evidence="11 12">
    <name type="scientific">Gasterosteus aculeatus aculeatus</name>
    <name type="common">three-spined stickleback</name>
    <dbReference type="NCBI Taxonomy" id="481459"/>
    <lineage>
        <taxon>Eukaryota</taxon>
        <taxon>Metazoa</taxon>
        <taxon>Chordata</taxon>
        <taxon>Craniata</taxon>
        <taxon>Vertebrata</taxon>
        <taxon>Euteleostomi</taxon>
        <taxon>Actinopterygii</taxon>
        <taxon>Neopterygii</taxon>
        <taxon>Teleostei</taxon>
        <taxon>Neoteleostei</taxon>
        <taxon>Acanthomorphata</taxon>
        <taxon>Eupercaria</taxon>
        <taxon>Perciformes</taxon>
        <taxon>Cottioidei</taxon>
        <taxon>Gasterosteales</taxon>
        <taxon>Gasterosteidae</taxon>
        <taxon>Gasterosteus</taxon>
    </lineage>
</organism>
<evidence type="ECO:0000256" key="8">
    <source>
        <dbReference type="HAMAP-Rule" id="MF_03226"/>
    </source>
</evidence>
<feature type="region of interest" description="Disordered" evidence="10">
    <location>
        <begin position="206"/>
        <end position="340"/>
    </location>
</feature>
<reference evidence="11" key="2">
    <citation type="submission" date="2025-08" db="UniProtKB">
        <authorList>
            <consortium name="Ensembl"/>
        </authorList>
    </citation>
    <scope>IDENTIFICATION</scope>
</reference>
<reference evidence="11" key="3">
    <citation type="submission" date="2025-09" db="UniProtKB">
        <authorList>
            <consortium name="Ensembl"/>
        </authorList>
    </citation>
    <scope>IDENTIFICATION</scope>
</reference>
<evidence type="ECO:0000256" key="7">
    <source>
        <dbReference type="ARBA" id="ARBA00023242"/>
    </source>
</evidence>
<dbReference type="PANTHER" id="PTHR12111">
    <property type="entry name" value="SPLICING FACTOR YJU2"/>
    <property type="match status" value="1"/>
</dbReference>
<evidence type="ECO:0000313" key="12">
    <source>
        <dbReference type="Proteomes" id="UP000007635"/>
    </source>
</evidence>
<feature type="binding site" evidence="8">
    <location>
        <position position="80"/>
    </location>
    <ligand>
        <name>Zn(2+)</name>
        <dbReference type="ChEBI" id="CHEBI:29105"/>
    </ligand>
</feature>
<dbReference type="GeneID" id="120833365"/>
<keyword evidence="6" id="KW-0508">mRNA splicing</keyword>
<keyword evidence="12" id="KW-1185">Reference proteome</keyword>
<proteinExistence type="inferred from homology"/>
<comment type="function">
    <text evidence="8">Part of the spliceosome which catalyzes two sequential transesterification reactions, first the excision of the non-coding intron from pre-mRNA and then the ligation of the coding exons to form the mature mRNA. Plays a role in stabilizing the structure of the spliceosome catalytic core and docking of the branch helix into the active site, producing 5'-exon and lariat intron-3'-intermediates. May protect cells from TP53-dependent apoptosis upon dsDNA break damage through association with PRP19-CD5L complex.</text>
</comment>
<keyword evidence="5 8" id="KW-0862">Zinc</keyword>
<feature type="binding site" evidence="8">
    <location>
        <position position="43"/>
    </location>
    <ligand>
        <name>Zn(2+)</name>
        <dbReference type="ChEBI" id="CHEBI:29105"/>
    </ligand>
</feature>
<evidence type="ECO:0000256" key="1">
    <source>
        <dbReference type="ARBA" id="ARBA00004123"/>
    </source>
</evidence>
<keyword evidence="2" id="KW-0507">mRNA processing</keyword>
<evidence type="ECO:0000256" key="5">
    <source>
        <dbReference type="ARBA" id="ARBA00022833"/>
    </source>
</evidence>
<protein>
    <recommendedName>
        <fullName evidence="8">Splicing factor YJU2</fullName>
    </recommendedName>
</protein>
<keyword evidence="9" id="KW-0175">Coiled coil</keyword>
<feature type="compositionally biased region" description="Low complexity" evidence="10">
    <location>
        <begin position="324"/>
        <end position="340"/>
    </location>
</feature>
<dbReference type="FunCoup" id="G3P5Q5">
    <property type="interactions" value="1036"/>
</dbReference>
<feature type="binding site" evidence="8">
    <location>
        <position position="46"/>
    </location>
    <ligand>
        <name>Zn(2+)</name>
        <dbReference type="ChEBI" id="CHEBI:29105"/>
    </ligand>
</feature>
<comment type="similarity">
    <text evidence="8">Belongs to the CWC16 family. YJU2 subfamily.</text>
</comment>
<keyword evidence="7 8" id="KW-0539">Nucleus</keyword>
<dbReference type="GO" id="GO:0043524">
    <property type="term" value="P:negative regulation of neuron apoptotic process"/>
    <property type="evidence" value="ECO:0007669"/>
    <property type="project" value="Ensembl"/>
</dbReference>
<evidence type="ECO:0000256" key="2">
    <source>
        <dbReference type="ARBA" id="ARBA00022664"/>
    </source>
</evidence>
<feature type="coiled-coil region" evidence="9">
    <location>
        <begin position="107"/>
        <end position="154"/>
    </location>
</feature>
<evidence type="ECO:0000256" key="4">
    <source>
        <dbReference type="ARBA" id="ARBA00022728"/>
    </source>
</evidence>
<dbReference type="GO" id="GO:0071006">
    <property type="term" value="C:U2-type catalytic step 1 spliceosome"/>
    <property type="evidence" value="ECO:0007669"/>
    <property type="project" value="UniProtKB-UniRule"/>
</dbReference>
<dbReference type="InterPro" id="IPR043701">
    <property type="entry name" value="Yju2"/>
</dbReference>
<accession>G3P5Q5</accession>
<sequence length="340" mass="38599">MSERKVLNKYYPPDFDPAKIPKLKLPKDRQYVVRLMAPFNMRCKTCGEYIYKGKKFNARKETVMNELYMGLPIFRFYIKCTRCLAEITFKTDPENTDYAMEHGATRNFQAEKLVEEAEKRVQQEREEEELNNPMKVLENRTKDSKMEMEVLENLQELKELNQRQAQVDFEGMIDRYRDLEKREKEREKEEDERETKEMLDRVLVKRLRDSDSDSEKEEESCSSQSKELGTDKPTDILTTVKPTEAQGTSAGGVKKAKVESWERSVGTLGSKGALGSLVVRKKPAASVNKPVPVTAAAAPTSQTDSKASTTDSNNASKPVTTQNGSSSLSLLGAYSDSDSE</sequence>
<dbReference type="GO" id="GO:0046872">
    <property type="term" value="F:metal ion binding"/>
    <property type="evidence" value="ECO:0007669"/>
    <property type="project" value="UniProtKB-KW"/>
</dbReference>
<feature type="compositionally biased region" description="Low complexity" evidence="10">
    <location>
        <begin position="290"/>
        <end position="300"/>
    </location>
</feature>
<dbReference type="OMA" id="ENCDYQN"/>
<dbReference type="PANTHER" id="PTHR12111:SF1">
    <property type="entry name" value="SPLICING FACTOR YJU2"/>
    <property type="match status" value="1"/>
</dbReference>
<evidence type="ECO:0000313" key="11">
    <source>
        <dbReference type="Ensembl" id="ENSGACP00000012928.1"/>
    </source>
</evidence>